<dbReference type="SUPFAM" id="SSF46785">
    <property type="entry name" value="Winged helix' DNA-binding domain"/>
    <property type="match status" value="1"/>
</dbReference>
<accession>A0ABW5M8H5</accession>
<evidence type="ECO:0000313" key="6">
    <source>
        <dbReference type="Proteomes" id="UP001597469"/>
    </source>
</evidence>
<gene>
    <name evidence="5" type="ORF">ACFSUS_17255</name>
</gene>
<evidence type="ECO:0000313" key="5">
    <source>
        <dbReference type="EMBL" id="MFD2572391.1"/>
    </source>
</evidence>
<dbReference type="Proteomes" id="UP001597469">
    <property type="component" value="Unassembled WGS sequence"/>
</dbReference>
<keyword evidence="3" id="KW-0804">Transcription</keyword>
<keyword evidence="2" id="KW-0238">DNA-binding</keyword>
<dbReference type="InterPro" id="IPR002577">
    <property type="entry name" value="HTH_HxlR"/>
</dbReference>
<keyword evidence="6" id="KW-1185">Reference proteome</keyword>
<reference evidence="6" key="1">
    <citation type="journal article" date="2019" name="Int. J. Syst. Evol. Microbiol.">
        <title>The Global Catalogue of Microorganisms (GCM) 10K type strain sequencing project: providing services to taxonomists for standard genome sequencing and annotation.</title>
        <authorList>
            <consortium name="The Broad Institute Genomics Platform"/>
            <consortium name="The Broad Institute Genome Sequencing Center for Infectious Disease"/>
            <person name="Wu L."/>
            <person name="Ma J."/>
        </authorList>
    </citation>
    <scope>NUCLEOTIDE SEQUENCE [LARGE SCALE GENOMIC DNA]</scope>
    <source>
        <strain evidence="6">KCTC 42805</strain>
    </source>
</reference>
<evidence type="ECO:0000256" key="1">
    <source>
        <dbReference type="ARBA" id="ARBA00023015"/>
    </source>
</evidence>
<proteinExistence type="predicted"/>
<dbReference type="Gene3D" id="1.10.10.10">
    <property type="entry name" value="Winged helix-like DNA-binding domain superfamily/Winged helix DNA-binding domain"/>
    <property type="match status" value="1"/>
</dbReference>
<dbReference type="InterPro" id="IPR036388">
    <property type="entry name" value="WH-like_DNA-bd_sf"/>
</dbReference>
<dbReference type="PANTHER" id="PTHR33204">
    <property type="entry name" value="TRANSCRIPTIONAL REGULATOR, MARR FAMILY"/>
    <property type="match status" value="1"/>
</dbReference>
<feature type="domain" description="HTH hxlR-type" evidence="4">
    <location>
        <begin position="15"/>
        <end position="110"/>
    </location>
</feature>
<name>A0ABW5M8H5_9BACT</name>
<evidence type="ECO:0000259" key="4">
    <source>
        <dbReference type="PROSITE" id="PS51118"/>
    </source>
</evidence>
<evidence type="ECO:0000256" key="3">
    <source>
        <dbReference type="ARBA" id="ARBA00023163"/>
    </source>
</evidence>
<protein>
    <submittedName>
        <fullName evidence="5">Winged helix-turn-helix transcriptional regulator</fullName>
    </submittedName>
</protein>
<dbReference type="EMBL" id="JBHULN010000010">
    <property type="protein sequence ID" value="MFD2572391.1"/>
    <property type="molecule type" value="Genomic_DNA"/>
</dbReference>
<dbReference type="PROSITE" id="PS51118">
    <property type="entry name" value="HTH_HXLR"/>
    <property type="match status" value="1"/>
</dbReference>
<evidence type="ECO:0000256" key="2">
    <source>
        <dbReference type="ARBA" id="ARBA00023125"/>
    </source>
</evidence>
<dbReference type="Pfam" id="PF01638">
    <property type="entry name" value="HxlR"/>
    <property type="match status" value="1"/>
</dbReference>
<dbReference type="PANTHER" id="PTHR33204:SF29">
    <property type="entry name" value="TRANSCRIPTIONAL REGULATOR"/>
    <property type="match status" value="1"/>
</dbReference>
<dbReference type="InterPro" id="IPR036390">
    <property type="entry name" value="WH_DNA-bd_sf"/>
</dbReference>
<comment type="caution">
    <text evidence="5">The sequence shown here is derived from an EMBL/GenBank/DDBJ whole genome shotgun (WGS) entry which is preliminary data.</text>
</comment>
<keyword evidence="1" id="KW-0805">Transcription regulation</keyword>
<sequence>MATNKPEAIVINPEQPSIDKALEIVKGKWRLSIILLLDRNTLRYGELRAKLPTVSEKVLSSELKALLLLGVLNRKVYAEVPPRVEYTLSERGLLALPALIQLKEVGRIFL</sequence>
<organism evidence="5 6">
    <name type="scientific">Spirosoma soli</name>
    <dbReference type="NCBI Taxonomy" id="1770529"/>
    <lineage>
        <taxon>Bacteria</taxon>
        <taxon>Pseudomonadati</taxon>
        <taxon>Bacteroidota</taxon>
        <taxon>Cytophagia</taxon>
        <taxon>Cytophagales</taxon>
        <taxon>Cytophagaceae</taxon>
        <taxon>Spirosoma</taxon>
    </lineage>
</organism>
<dbReference type="RefSeq" id="WP_381524742.1">
    <property type="nucleotide sequence ID" value="NZ_JBHULN010000010.1"/>
</dbReference>